<evidence type="ECO:0000313" key="2">
    <source>
        <dbReference type="EMBL" id="AHH15894.1"/>
    </source>
</evidence>
<feature type="compositionally biased region" description="Low complexity" evidence="1">
    <location>
        <begin position="517"/>
        <end position="529"/>
    </location>
</feature>
<dbReference type="KEGG" id="nno:NONO_c10870"/>
<dbReference type="RefSeq" id="WP_148306727.1">
    <property type="nucleotide sequence ID" value="NZ_CP006850.1"/>
</dbReference>
<feature type="compositionally biased region" description="Acidic residues" evidence="1">
    <location>
        <begin position="432"/>
        <end position="442"/>
    </location>
</feature>
<feature type="compositionally biased region" description="Basic and acidic residues" evidence="1">
    <location>
        <begin position="334"/>
        <end position="351"/>
    </location>
</feature>
<dbReference type="PATRIC" id="fig|1415166.3.peg.1102"/>
<feature type="compositionally biased region" description="Low complexity" evidence="1">
    <location>
        <begin position="544"/>
        <end position="559"/>
    </location>
</feature>
<dbReference type="eggNOG" id="COG3743">
    <property type="taxonomic scope" value="Bacteria"/>
</dbReference>
<evidence type="ECO:0000256" key="1">
    <source>
        <dbReference type="SAM" id="MobiDB-lite"/>
    </source>
</evidence>
<keyword evidence="3" id="KW-1185">Reference proteome</keyword>
<feature type="region of interest" description="Disordered" evidence="1">
    <location>
        <begin position="93"/>
        <end position="124"/>
    </location>
</feature>
<dbReference type="AlphaFoldDB" id="W5T9W5"/>
<dbReference type="EMBL" id="CP006850">
    <property type="protein sequence ID" value="AHH15894.1"/>
    <property type="molecule type" value="Genomic_DNA"/>
</dbReference>
<feature type="compositionally biased region" description="Polar residues" evidence="1">
    <location>
        <begin position="457"/>
        <end position="500"/>
    </location>
</feature>
<reference evidence="2 3" key="1">
    <citation type="journal article" date="2014" name="Appl. Environ. Microbiol.">
        <title>Insights into the Microbial Degradation of Rubber and Gutta-Percha by Analysis of the Complete Genome of Nocardia nova SH22a.</title>
        <authorList>
            <person name="Luo Q."/>
            <person name="Hiessl S."/>
            <person name="Poehlein A."/>
            <person name="Daniel R."/>
            <person name="Steinbuchel A."/>
        </authorList>
    </citation>
    <scope>NUCLEOTIDE SEQUENCE [LARGE SCALE GENOMIC DNA]</scope>
    <source>
        <strain evidence="2">SH22a</strain>
    </source>
</reference>
<feature type="compositionally biased region" description="Basic and acidic residues" evidence="1">
    <location>
        <begin position="93"/>
        <end position="116"/>
    </location>
</feature>
<accession>W5T9W5</accession>
<feature type="region of interest" description="Disordered" evidence="1">
    <location>
        <begin position="677"/>
        <end position="717"/>
    </location>
</feature>
<feature type="compositionally biased region" description="Polar residues" evidence="1">
    <location>
        <begin position="406"/>
        <end position="415"/>
    </location>
</feature>
<dbReference type="HOGENOM" id="CLU_385351_0_0_11"/>
<feature type="compositionally biased region" description="Low complexity" evidence="1">
    <location>
        <begin position="368"/>
        <end position="383"/>
    </location>
</feature>
<feature type="compositionally biased region" description="Pro residues" evidence="1">
    <location>
        <begin position="352"/>
        <end position="367"/>
    </location>
</feature>
<protein>
    <submittedName>
        <fullName evidence="2">Uncharacterized protein</fullName>
    </submittedName>
</protein>
<dbReference type="Proteomes" id="UP000019150">
    <property type="component" value="Chromosome"/>
</dbReference>
<feature type="compositionally biased region" description="Acidic residues" evidence="1">
    <location>
        <begin position="384"/>
        <end position="398"/>
    </location>
</feature>
<gene>
    <name evidence="2" type="ORF">NONO_c10870</name>
</gene>
<name>W5T9W5_9NOCA</name>
<feature type="region of interest" description="Disordered" evidence="1">
    <location>
        <begin position="324"/>
        <end position="529"/>
    </location>
</feature>
<feature type="compositionally biased region" description="Polar residues" evidence="1">
    <location>
        <begin position="691"/>
        <end position="707"/>
    </location>
</feature>
<proteinExistence type="predicted"/>
<feature type="region of interest" description="Disordered" evidence="1">
    <location>
        <begin position="544"/>
        <end position="568"/>
    </location>
</feature>
<feature type="compositionally biased region" description="Low complexity" evidence="1">
    <location>
        <begin position="443"/>
        <end position="454"/>
    </location>
</feature>
<evidence type="ECO:0000313" key="3">
    <source>
        <dbReference type="Proteomes" id="UP000019150"/>
    </source>
</evidence>
<sequence>MSDEDKKVDDLIKTIQDDHHVGGWDDDYSVGEAKSNLTKLDELTPDEFKKVWQGLTNDERVDLSHDIDGDWDPEKDDRFKGIAKAMGDNKLDAAMDYKNKQQDKRDSSPAKFDKRGGGFLPSDGKKHFRQVQLYLPKGASDALYDMILGTQHTMQGGMDSLGARDPKDAPDFSDELENHQLKKSDGWSHTIENYNDFHKRFENSEDTYNKKNDKVNFTTKTTQEDLVACAKSFEQVIDELNNVLQTDFTPGDTTTQDHNKIVYSTPPGGPSAKEVGQTLYTRKTYKDEFKLTPAAEHQYFVVPIQTAVDKWNKIQDDTAMKFQKAGSDVDDDDPAPKKPDNPGKQKDDPEPKGPANPGPTNPGPSSPAGPATPVGNTEDPSAPSDDDWSDVFPDDLSDPQDPTGDATDTLNISDPDSTEDGSGTDDLFGPSDDTDQESDGGTETDQTGGTTEVTPAASVTNPAATGSPMTNPFMNAFQNPMSSFMNPGTGQNNPFAQMGQSAAGLGRDSIPGMSGLTSGQGQTGAGTTAQQAAYTNPISGVSANPALAGTPAPTLPTHTSVDMKLPNSDQSQQVTPAVADAVNKEMNNPNGCNAINAYGSNLGNLSQIGNAQDLVTGDIVKWDNRSAIVVSEGADDKFLVVDGHMVPLRPTDPQHPLDLNNPPFGGREEFGNFQGLFRPSAVGDADGSGQGQTQTMAAIAPPSTTGTRPADPGTRRT</sequence>
<organism evidence="2 3">
    <name type="scientific">Nocardia nova SH22a</name>
    <dbReference type="NCBI Taxonomy" id="1415166"/>
    <lineage>
        <taxon>Bacteria</taxon>
        <taxon>Bacillati</taxon>
        <taxon>Actinomycetota</taxon>
        <taxon>Actinomycetes</taxon>
        <taxon>Mycobacteriales</taxon>
        <taxon>Nocardiaceae</taxon>
        <taxon>Nocardia</taxon>
    </lineage>
</organism>
<dbReference type="STRING" id="1415166.NONO_c10870"/>
<dbReference type="OrthoDB" id="4505780at2"/>